<dbReference type="PANTHER" id="PTHR43356">
    <property type="entry name" value="PHOSPHATE ACETYLTRANSFERASE"/>
    <property type="match status" value="1"/>
</dbReference>
<name>A0A1J5G3N0_9BACT</name>
<dbReference type="RefSeq" id="WP_406607264.1">
    <property type="nucleotide sequence ID" value="NZ_PFKO01000142.1"/>
</dbReference>
<dbReference type="Proteomes" id="UP000228560">
    <property type="component" value="Unassembled WGS sequence"/>
</dbReference>
<feature type="domain" description="Phosphate acetyl/butaryl transferase" evidence="4">
    <location>
        <begin position="78"/>
        <end position="293"/>
    </location>
</feature>
<accession>A0A1J5G3N0</accession>
<comment type="caution">
    <text evidence="5">The sequence shown here is derived from an EMBL/GenBank/DDBJ whole genome shotgun (WGS) entry which is preliminary data.</text>
</comment>
<dbReference type="Proteomes" id="UP000182763">
    <property type="component" value="Unassembled WGS sequence"/>
</dbReference>
<dbReference type="STRING" id="1805029.AUK42_07330"/>
<dbReference type="EMBL" id="PFTV01000087">
    <property type="protein sequence ID" value="PJB57051.1"/>
    <property type="molecule type" value="Genomic_DNA"/>
</dbReference>
<dbReference type="NCBIfam" id="NF006045">
    <property type="entry name" value="PRK08190.1"/>
    <property type="match status" value="1"/>
</dbReference>
<dbReference type="EMBL" id="PFIP01000015">
    <property type="protein sequence ID" value="PIX35252.1"/>
    <property type="molecule type" value="Genomic_DNA"/>
</dbReference>
<reference evidence="6" key="3">
    <citation type="submission" date="2017-09" db="EMBL/GenBank/DDBJ databases">
        <title>Depth-based differentiation of microbial function through sediment-hosted aquifers and enrichment of novel symbionts in the deep terrestrial subsurface.</title>
        <authorList>
            <person name="Probst A.J."/>
            <person name="Ladd B."/>
            <person name="Jarett J.K."/>
            <person name="Geller-Mcgrath D.E."/>
            <person name="Sieber C.M.K."/>
            <person name="Emerson J.B."/>
            <person name="Anantharaman K."/>
            <person name="Thomas B.C."/>
            <person name="Malmstrom R."/>
            <person name="Stieglmeier M."/>
            <person name="Klingl A."/>
            <person name="Woyke T."/>
            <person name="Ryan C.M."/>
            <person name="Banfield J.F."/>
        </authorList>
    </citation>
    <scope>NUCLEOTIDE SEQUENCE</scope>
    <source>
        <strain evidence="6">CG_4_8_14_3_um_filter_34_18</strain>
    </source>
</reference>
<dbReference type="NCBIfam" id="NF004472">
    <property type="entry name" value="PRK05805.1"/>
    <property type="match status" value="1"/>
</dbReference>
<evidence type="ECO:0000259" key="4">
    <source>
        <dbReference type="Pfam" id="PF01515"/>
    </source>
</evidence>
<accession>A0A2M7PR12</accession>
<sequence length="309" mass="33403">MLRTFNEVLEKAKHYGTKKMSVAAAQAEDVLRAVEAARQEGLTNSILVGDKKEIIQIANKMGIDPTNYEIIDQIDKTEAARCAVELVRNKKVSILMKGMMGTARILKAVLDKEVGLRTDRMLSHVYTLEVKNYDRLLTMTDGAMCISPDLKQKAQIIQNAIYYAHSLGIEKPKVAVVCALELVNPDMPATIDAACLSKMSERGQIIGGIVDGPLGFDNAISKEAALHKGIESPVSGEIDIILVPNIEAGNIFAKGLVYLAKAVPAGLLLGAKAPVVLVSRSDSAQSKLYSIALGVLMSEMTEIKPNQMI</sequence>
<dbReference type="InterPro" id="IPR002505">
    <property type="entry name" value="PTA_PTB"/>
</dbReference>
<dbReference type="EMBL" id="MNYY01000146">
    <property type="protein sequence ID" value="OIP66956.1"/>
    <property type="molecule type" value="Genomic_DNA"/>
</dbReference>
<dbReference type="SUPFAM" id="SSF53659">
    <property type="entry name" value="Isocitrate/Isopropylmalate dehydrogenase-like"/>
    <property type="match status" value="1"/>
</dbReference>
<evidence type="ECO:0000256" key="2">
    <source>
        <dbReference type="ARBA" id="ARBA00022679"/>
    </source>
</evidence>
<accession>A0A2M7KAU5</accession>
<evidence type="ECO:0000313" key="5">
    <source>
        <dbReference type="EMBL" id="OIP66956.1"/>
    </source>
</evidence>
<dbReference type="AlphaFoldDB" id="A0A1J5G3N0"/>
<gene>
    <name evidence="5" type="ORF">AUK42_07330</name>
    <name evidence="8" type="ORF">CO097_03545</name>
    <name evidence="7" type="ORF">COZ07_03765</name>
    <name evidence="6" type="ORF">COZ58_00895</name>
</gene>
<keyword evidence="3" id="KW-0012">Acyltransferase</keyword>
<dbReference type="PANTHER" id="PTHR43356:SF2">
    <property type="entry name" value="PHOSPHATE ACETYLTRANSFERASE"/>
    <property type="match status" value="1"/>
</dbReference>
<evidence type="ECO:0000313" key="8">
    <source>
        <dbReference type="EMBL" id="PJB57051.1"/>
    </source>
</evidence>
<dbReference type="Proteomes" id="UP000231493">
    <property type="component" value="Unassembled WGS sequence"/>
</dbReference>
<evidence type="ECO:0000313" key="7">
    <source>
        <dbReference type="EMBL" id="PIY32975.1"/>
    </source>
</evidence>
<evidence type="ECO:0000313" key="9">
    <source>
        <dbReference type="Proteomes" id="UP000182763"/>
    </source>
</evidence>
<evidence type="ECO:0000256" key="1">
    <source>
        <dbReference type="ARBA" id="ARBA00005656"/>
    </source>
</evidence>
<protein>
    <submittedName>
        <fullName evidence="5">Phosphate butyryltransferase</fullName>
    </submittedName>
</protein>
<evidence type="ECO:0000313" key="6">
    <source>
        <dbReference type="EMBL" id="PIX35252.1"/>
    </source>
</evidence>
<dbReference type="Pfam" id="PF01515">
    <property type="entry name" value="PTA_PTB"/>
    <property type="match status" value="1"/>
</dbReference>
<dbReference type="Proteomes" id="UP000230646">
    <property type="component" value="Unassembled WGS sequence"/>
</dbReference>
<keyword evidence="2 5" id="KW-0808">Transferase</keyword>
<proteinExistence type="inferred from homology"/>
<dbReference type="EMBL" id="PFKO01000142">
    <property type="protein sequence ID" value="PIY32975.1"/>
    <property type="molecule type" value="Genomic_DNA"/>
</dbReference>
<comment type="similarity">
    <text evidence="1">Belongs to the phosphate acetyltransferase and butyryltransferase family.</text>
</comment>
<accession>A0A2M8CDA6</accession>
<reference evidence="10 11" key="2">
    <citation type="submission" date="2017-09" db="EMBL/GenBank/DDBJ databases">
        <title>Depth-based differentiation of microbial function through sediment-hosted aquifers and enrichment of novel symbionts in the deep terrestrial subsurface.</title>
        <authorList>
            <person name="Probst A.J."/>
            <person name="Ladd B."/>
            <person name="Jarett J.K."/>
            <person name="Geller-Mcgrath D.E."/>
            <person name="Sieber C.M."/>
            <person name="Emerson J.B."/>
            <person name="Anantharaman K."/>
            <person name="Thomas B.C."/>
            <person name="Malmstrom R."/>
            <person name="Stieglmeier M."/>
            <person name="Klingl A."/>
            <person name="Woyke T."/>
            <person name="Ryan C.M."/>
            <person name="Banfield J.F."/>
        </authorList>
    </citation>
    <scope>NUCLEOTIDE SEQUENCE [LARGE SCALE GENOMIC DNA]</scope>
    <source>
        <strain evidence="7">CG_4_10_14_3_um_filter_34_13</strain>
        <strain evidence="8">CG_4_9_14_3_um_filter_33_16</strain>
    </source>
</reference>
<organism evidence="5 9">
    <name type="scientific">Candidatus Infernicultor aquiphilus</name>
    <dbReference type="NCBI Taxonomy" id="1805029"/>
    <lineage>
        <taxon>Bacteria</taxon>
        <taxon>Pseudomonadati</taxon>
        <taxon>Atribacterota</taxon>
        <taxon>Candidatus Phoenicimicrobiia</taxon>
        <taxon>Candidatus Pheonicimicrobiales</taxon>
        <taxon>Candidatus Phoenicimicrobiaceae</taxon>
        <taxon>Candidatus Infernicultor</taxon>
    </lineage>
</organism>
<evidence type="ECO:0000313" key="11">
    <source>
        <dbReference type="Proteomes" id="UP000230646"/>
    </source>
</evidence>
<dbReference type="PIRSF" id="PIRSF000428">
    <property type="entry name" value="P_Ac_trans"/>
    <property type="match status" value="1"/>
</dbReference>
<dbReference type="InterPro" id="IPR050500">
    <property type="entry name" value="Phos_Acetyltrans/Butyryltrans"/>
</dbReference>
<dbReference type="GO" id="GO:0016746">
    <property type="term" value="F:acyltransferase activity"/>
    <property type="evidence" value="ECO:0007669"/>
    <property type="project" value="UniProtKB-KW"/>
</dbReference>
<reference evidence="5 9" key="1">
    <citation type="journal article" date="2016" name="Environ. Microbiol.">
        <title>Genomic resolution of a cold subsurface aquifer community provides metabolic insights for novel microbes adapted to high CO concentrations.</title>
        <authorList>
            <person name="Probst A.J."/>
            <person name="Castelle C.J."/>
            <person name="Singh A."/>
            <person name="Brown C.T."/>
            <person name="Anantharaman K."/>
            <person name="Sharon I."/>
            <person name="Hug L.A."/>
            <person name="Burstein D."/>
            <person name="Emerson J.B."/>
            <person name="Thomas B.C."/>
            <person name="Banfield J.F."/>
        </authorList>
    </citation>
    <scope>NUCLEOTIDE SEQUENCE [LARGE SCALE GENOMIC DNA]</scope>
    <source>
        <strain evidence="5">CG2_30_33_13</strain>
    </source>
</reference>
<evidence type="ECO:0000256" key="3">
    <source>
        <dbReference type="ARBA" id="ARBA00023315"/>
    </source>
</evidence>
<evidence type="ECO:0000313" key="10">
    <source>
        <dbReference type="Proteomes" id="UP000228560"/>
    </source>
</evidence>
<dbReference type="InterPro" id="IPR012147">
    <property type="entry name" value="P_Ac_Bu_trans"/>
</dbReference>
<dbReference type="Gene3D" id="3.40.718.10">
    <property type="entry name" value="Isopropylmalate Dehydrogenase"/>
    <property type="match status" value="1"/>
</dbReference>